<name>A0ABV2P1C3_9MICC</name>
<evidence type="ECO:0000259" key="1">
    <source>
        <dbReference type="Pfam" id="PF14534"/>
    </source>
</evidence>
<proteinExistence type="predicted"/>
<evidence type="ECO:0000313" key="2">
    <source>
        <dbReference type="EMBL" id="MET4538391.1"/>
    </source>
</evidence>
<dbReference type="EMBL" id="JBEPSN010000001">
    <property type="protein sequence ID" value="MET4538391.1"/>
    <property type="molecule type" value="Genomic_DNA"/>
</dbReference>
<dbReference type="GeneID" id="92751128"/>
<dbReference type="InterPro" id="IPR032710">
    <property type="entry name" value="NTF2-like_dom_sf"/>
</dbReference>
<organism evidence="2 3">
    <name type="scientific">Arthrobacter bambusae</name>
    <dbReference type="NCBI Taxonomy" id="1338426"/>
    <lineage>
        <taxon>Bacteria</taxon>
        <taxon>Bacillati</taxon>
        <taxon>Actinomycetota</taxon>
        <taxon>Actinomycetes</taxon>
        <taxon>Micrococcales</taxon>
        <taxon>Micrococcaceae</taxon>
        <taxon>Arthrobacter</taxon>
    </lineage>
</organism>
<evidence type="ECO:0000313" key="3">
    <source>
        <dbReference type="Proteomes" id="UP001549307"/>
    </source>
</evidence>
<comment type="caution">
    <text evidence="2">The sequence shown here is derived from an EMBL/GenBank/DDBJ whole genome shotgun (WGS) entry which is preliminary data.</text>
</comment>
<gene>
    <name evidence="2" type="ORF">ABIE37_000146</name>
</gene>
<keyword evidence="3" id="KW-1185">Reference proteome</keyword>
<reference evidence="2 3" key="1">
    <citation type="submission" date="2024-06" db="EMBL/GenBank/DDBJ databases">
        <title>Sorghum-associated microbial communities from plants grown in Nebraska, USA.</title>
        <authorList>
            <person name="Schachtman D."/>
        </authorList>
    </citation>
    <scope>NUCLEOTIDE SEQUENCE [LARGE SCALE GENOMIC DNA]</scope>
    <source>
        <strain evidence="2 3">3552</strain>
    </source>
</reference>
<dbReference type="Gene3D" id="3.10.450.50">
    <property type="match status" value="1"/>
</dbReference>
<dbReference type="Proteomes" id="UP001549307">
    <property type="component" value="Unassembled WGS sequence"/>
</dbReference>
<sequence>MQHEEKSMIEELERARYRAVLHGDHEAFERLCHTELIYGHSGGNRDSRAEYTEKLRTGALSYHAISHSIERITIVGEAALVFGQMSSDLTVNGLSKSMECSFLSIWLQEFGSWKFAAYQPTPLVGAGPFP</sequence>
<feature type="domain" description="DUF4440" evidence="1">
    <location>
        <begin position="9"/>
        <end position="114"/>
    </location>
</feature>
<dbReference type="Pfam" id="PF14534">
    <property type="entry name" value="DUF4440"/>
    <property type="match status" value="1"/>
</dbReference>
<protein>
    <recommendedName>
        <fullName evidence="1">DUF4440 domain-containing protein</fullName>
    </recommendedName>
</protein>
<dbReference type="SUPFAM" id="SSF54427">
    <property type="entry name" value="NTF2-like"/>
    <property type="match status" value="1"/>
</dbReference>
<accession>A0ABV2P1C3</accession>
<dbReference type="RefSeq" id="WP_354225761.1">
    <property type="nucleotide sequence ID" value="NZ_JBEPSN010000001.1"/>
</dbReference>
<dbReference type="InterPro" id="IPR027843">
    <property type="entry name" value="DUF4440"/>
</dbReference>